<sequence>MSSALFEKNPAIFKDWPLEKGEDFAFLRRRGLEILQQLSGETWTDYNTHDPGITMLEALCYALTDLTNRANQAIPDLLAPDPHQPAAAAGSTFIPPHEAFANHPVTLADYKALLLDNFRTQLKNVWIEPLRPETAGPEALGRYQVEVILTKPPVDALTLGQHRELRAAAQLRETVLADDIRDFLNLHRNLGETFAQVVVLQPRQVSISGTIEIEKGYAQEEVLAEILWLIDRYLDPYVSPQHLQDQLKAGQAVENIFAGPMLHSYLLQETAFRDRHTQVHLASILKRLLQLPGVRGTSGLTLRLEQGPPSPMVLLAPDEFPVLDARASLRDLVVNIQGIGLEFDLDRVFRLFKERERLADNRLRSRLPKEQLHFAPEAGNYLNLSRYESIQTAFPAIYGLGEEGLPSNASLLAQAQTLQLKGYLLLFEQIMANFCAQVDHAKDLLSAGTQRATYFSQPLHTVPRWDLLLGDVPASSHEILHDHTSYQRRRAQHRAPTADTRYQRTLQRTLREQPDEFLERRNTFLMHLLARFGYSVNPYQPLLSQSRAISRHAIDTRERLLCYLSAATYHRGAARFEVQLPDLPEAHETSGLEFFLYLLTGIEYFELKAARHQTLAELAARVHLAGRGTEPEPQAQLLVRGDVPDFAAFLRLMQQARTTPPRRLTPTAVQLTVGGKPVELELRRKLPRVAQVGVVQWVQRYFQTLDEQLERFYLLDHVLLWPTDGSAGPGGPEASFFQYQATLVLPSFTRRFSLRTEAKDHRSTYSYREYFQYLVEQNAPAHLLVNVLWLSYEELQAWETLYLAFRAARRRLNPADLEQPRQQLTAFLRRHLAAQTY</sequence>
<dbReference type="RefSeq" id="WP_100336415.1">
    <property type="nucleotide sequence ID" value="NZ_PGFA01000001.1"/>
</dbReference>
<accession>A0A2M9BS65</accession>
<dbReference type="Proteomes" id="UP000228535">
    <property type="component" value="Unassembled WGS sequence"/>
</dbReference>
<protein>
    <submittedName>
        <fullName evidence="1">Uncharacterized protein</fullName>
    </submittedName>
</protein>
<proteinExistence type="predicted"/>
<dbReference type="EMBL" id="PGFA01000001">
    <property type="protein sequence ID" value="PJJ60785.1"/>
    <property type="molecule type" value="Genomic_DNA"/>
</dbReference>
<dbReference type="AlphaFoldDB" id="A0A2M9BS65"/>
<evidence type="ECO:0000313" key="2">
    <source>
        <dbReference type="Proteomes" id="UP000228535"/>
    </source>
</evidence>
<reference evidence="1 2" key="1">
    <citation type="submission" date="2017-11" db="EMBL/GenBank/DDBJ databases">
        <title>Genomic Encyclopedia of Archaeal and Bacterial Type Strains, Phase II (KMG-II): From Individual Species to Whole Genera.</title>
        <authorList>
            <person name="Goeker M."/>
        </authorList>
    </citation>
    <scope>NUCLEOTIDE SEQUENCE [LARGE SCALE GENOMIC DNA]</scope>
    <source>
        <strain evidence="1 2">DSM 11115</strain>
    </source>
</reference>
<keyword evidence="2" id="KW-1185">Reference proteome</keyword>
<evidence type="ECO:0000313" key="1">
    <source>
        <dbReference type="EMBL" id="PJJ60785.1"/>
    </source>
</evidence>
<name>A0A2M9BS65_9BACT</name>
<organism evidence="1 2">
    <name type="scientific">Hymenobacter chitinivorans DSM 11115</name>
    <dbReference type="NCBI Taxonomy" id="1121954"/>
    <lineage>
        <taxon>Bacteria</taxon>
        <taxon>Pseudomonadati</taxon>
        <taxon>Bacteroidota</taxon>
        <taxon>Cytophagia</taxon>
        <taxon>Cytophagales</taxon>
        <taxon>Hymenobacteraceae</taxon>
        <taxon>Hymenobacter</taxon>
    </lineage>
</organism>
<gene>
    <name evidence="1" type="ORF">CLV45_2218</name>
</gene>
<comment type="caution">
    <text evidence="1">The sequence shown here is derived from an EMBL/GenBank/DDBJ whole genome shotgun (WGS) entry which is preliminary data.</text>
</comment>
<dbReference type="OrthoDB" id="8263000at2"/>